<dbReference type="VEuPathDB" id="VectorBase:CPIJ003421"/>
<keyword evidence="5 13" id="KW-0812">Transmembrane</keyword>
<evidence type="ECO:0000313" key="15">
    <source>
        <dbReference type="EMBL" id="EDS39445.1"/>
    </source>
</evidence>
<protein>
    <recommendedName>
        <fullName evidence="4">Thyrotropin-releasing hormone receptor</fullName>
    </recommendedName>
    <alternativeName>
        <fullName evidence="11">Thyroliberin receptor</fullName>
    </alternativeName>
</protein>
<evidence type="ECO:0000313" key="17">
    <source>
        <dbReference type="Proteomes" id="UP000002320"/>
    </source>
</evidence>
<dbReference type="PANTHER" id="PTHR24243:SF233">
    <property type="entry name" value="THYROTROPIN-RELEASING HORMONE RECEPTOR"/>
    <property type="match status" value="1"/>
</dbReference>
<evidence type="ECO:0000256" key="2">
    <source>
        <dbReference type="ARBA" id="ARBA00004141"/>
    </source>
</evidence>
<dbReference type="PROSITE" id="PS50262">
    <property type="entry name" value="G_PROTEIN_RECEP_F1_2"/>
    <property type="match status" value="1"/>
</dbReference>
<organism>
    <name type="scientific">Culex quinquefasciatus</name>
    <name type="common">Southern house mosquito</name>
    <name type="synonym">Culex pungens</name>
    <dbReference type="NCBI Taxonomy" id="7176"/>
    <lineage>
        <taxon>Eukaryota</taxon>
        <taxon>Metazoa</taxon>
        <taxon>Ecdysozoa</taxon>
        <taxon>Arthropoda</taxon>
        <taxon>Hexapoda</taxon>
        <taxon>Insecta</taxon>
        <taxon>Pterygota</taxon>
        <taxon>Neoptera</taxon>
        <taxon>Endopterygota</taxon>
        <taxon>Diptera</taxon>
        <taxon>Nematocera</taxon>
        <taxon>Culicoidea</taxon>
        <taxon>Culicidae</taxon>
        <taxon>Culicinae</taxon>
        <taxon>Culicini</taxon>
        <taxon>Culex</taxon>
        <taxon>Culex</taxon>
    </lineage>
</organism>
<dbReference type="InParanoid" id="B0W907"/>
<evidence type="ECO:0000256" key="13">
    <source>
        <dbReference type="SAM" id="Phobius"/>
    </source>
</evidence>
<evidence type="ECO:0000256" key="9">
    <source>
        <dbReference type="ARBA" id="ARBA00023170"/>
    </source>
</evidence>
<dbReference type="AlphaFoldDB" id="B0W907"/>
<evidence type="ECO:0000256" key="10">
    <source>
        <dbReference type="ARBA" id="ARBA00023224"/>
    </source>
</evidence>
<feature type="domain" description="G-protein coupled receptors family 1 profile" evidence="14">
    <location>
        <begin position="42"/>
        <end position="169"/>
    </location>
</feature>
<feature type="compositionally biased region" description="Low complexity" evidence="12">
    <location>
        <begin position="358"/>
        <end position="369"/>
    </location>
</feature>
<proteinExistence type="inferred from homology"/>
<evidence type="ECO:0000313" key="16">
    <source>
        <dbReference type="EnsemblMetazoa" id="CPIJ003421-PA"/>
    </source>
</evidence>
<comment type="similarity">
    <text evidence="3">Belongs to the G-protein coupled receptor 1 family.</text>
</comment>
<reference evidence="16" key="2">
    <citation type="submission" date="2021-02" db="UniProtKB">
        <authorList>
            <consortium name="EnsemblMetazoa"/>
        </authorList>
    </citation>
    <scope>IDENTIFICATION</scope>
    <source>
        <strain evidence="16">JHB</strain>
    </source>
</reference>
<dbReference type="PRINTS" id="PR00237">
    <property type="entry name" value="GPCRRHODOPSN"/>
</dbReference>
<dbReference type="PANTHER" id="PTHR24243">
    <property type="entry name" value="G-PROTEIN COUPLED RECEPTOR"/>
    <property type="match status" value="1"/>
</dbReference>
<accession>B0W907</accession>
<feature type="transmembrane region" description="Helical" evidence="13">
    <location>
        <begin position="54"/>
        <end position="82"/>
    </location>
</feature>
<evidence type="ECO:0000256" key="8">
    <source>
        <dbReference type="ARBA" id="ARBA00023136"/>
    </source>
</evidence>
<keyword evidence="17" id="KW-1185">Reference proteome</keyword>
<dbReference type="Gene3D" id="1.20.1070.10">
    <property type="entry name" value="Rhodopsin 7-helix transmembrane proteins"/>
    <property type="match status" value="1"/>
</dbReference>
<dbReference type="SUPFAM" id="SSF81321">
    <property type="entry name" value="Family A G protein-coupled receptor-like"/>
    <property type="match status" value="1"/>
</dbReference>
<evidence type="ECO:0000256" key="4">
    <source>
        <dbReference type="ARBA" id="ARBA00018873"/>
    </source>
</evidence>
<dbReference type="GO" id="GO:0005886">
    <property type="term" value="C:plasma membrane"/>
    <property type="evidence" value="ECO:0007669"/>
    <property type="project" value="TreeGrafter"/>
</dbReference>
<dbReference type="InterPro" id="IPR000276">
    <property type="entry name" value="GPCR_Rhodpsn"/>
</dbReference>
<comment type="function">
    <text evidence="1">Receptor for thyrotropin-releasing hormone (TRH). Upon ligand binding, this G-protein-coupled receptor triggers activation of the phosphatidylinositol (IP3)-calcium-protein kinase C (PKC) pathway.</text>
</comment>
<dbReference type="InterPro" id="IPR017452">
    <property type="entry name" value="GPCR_Rhodpsn_7TM"/>
</dbReference>
<dbReference type="VEuPathDB" id="VectorBase:CQUJHB004615"/>
<evidence type="ECO:0000256" key="3">
    <source>
        <dbReference type="ARBA" id="ARBA00010663"/>
    </source>
</evidence>
<dbReference type="OrthoDB" id="10036964at2759"/>
<keyword evidence="6 13" id="KW-1133">Transmembrane helix</keyword>
<feature type="transmembrane region" description="Helical" evidence="13">
    <location>
        <begin position="152"/>
        <end position="172"/>
    </location>
</feature>
<reference evidence="15" key="1">
    <citation type="submission" date="2007-03" db="EMBL/GenBank/DDBJ databases">
        <title>Annotation of Culex pipiens quinquefasciatus.</title>
        <authorList>
            <consortium name="The Broad Institute Genome Sequencing Platform"/>
            <person name="Atkinson P.W."/>
            <person name="Hemingway J."/>
            <person name="Christensen B.M."/>
            <person name="Higgs S."/>
            <person name="Kodira C."/>
            <person name="Hannick L."/>
            <person name="Megy K."/>
            <person name="O'Leary S."/>
            <person name="Pearson M."/>
            <person name="Haas B.J."/>
            <person name="Mauceli E."/>
            <person name="Wortman J.R."/>
            <person name="Lee N.H."/>
            <person name="Guigo R."/>
            <person name="Stanke M."/>
            <person name="Alvarado L."/>
            <person name="Amedeo P."/>
            <person name="Antoine C.H."/>
            <person name="Arensburger P."/>
            <person name="Bidwell S.L."/>
            <person name="Crawford M."/>
            <person name="Camaro F."/>
            <person name="Devon K."/>
            <person name="Engels R."/>
            <person name="Hammond M."/>
            <person name="Howarth C."/>
            <person name="Koehrsen M."/>
            <person name="Lawson D."/>
            <person name="Montgomery P."/>
            <person name="Nene V."/>
            <person name="Nusbaum C."/>
            <person name="Puiu D."/>
            <person name="Romero-Severson J."/>
            <person name="Severson D.W."/>
            <person name="Shumway M."/>
            <person name="Sisk P."/>
            <person name="Stolte C."/>
            <person name="Zeng Q."/>
            <person name="Eisenstadt E."/>
            <person name="Fraser-Liggett C."/>
            <person name="Strausberg R."/>
            <person name="Galagan J."/>
            <person name="Birren B."/>
            <person name="Collins F.H."/>
        </authorList>
    </citation>
    <scope>NUCLEOTIDE SEQUENCE [LARGE SCALE GENOMIC DNA]</scope>
    <source>
        <strain evidence="15">JHB</strain>
    </source>
</reference>
<dbReference type="STRING" id="7176.B0W907"/>
<feature type="region of interest" description="Disordered" evidence="12">
    <location>
        <begin position="346"/>
        <end position="373"/>
    </location>
</feature>
<keyword evidence="10" id="KW-0807">Transducer</keyword>
<keyword evidence="8 13" id="KW-0472">Membrane</keyword>
<dbReference type="Pfam" id="PF00001">
    <property type="entry name" value="7tm_1"/>
    <property type="match status" value="1"/>
</dbReference>
<dbReference type="OMA" id="NVWTITF"/>
<dbReference type="GO" id="GO:0004997">
    <property type="term" value="F:thyrotropin-releasing hormone receptor activity"/>
    <property type="evidence" value="ECO:0007669"/>
    <property type="project" value="InterPro"/>
</dbReference>
<dbReference type="HOGENOM" id="CLU_040091_0_0_1"/>
<gene>
    <name evidence="16" type="primary">6034926</name>
    <name evidence="15" type="ORF">CpipJ_CPIJ003421</name>
</gene>
<dbReference type="EMBL" id="DS231861">
    <property type="protein sequence ID" value="EDS39445.1"/>
    <property type="molecule type" value="Genomic_DNA"/>
</dbReference>
<sequence length="423" mass="47592">MQKRVPSTTVSGLFHNTRARPILLFAEYSFEEYPDGSRAAVCLTKASNVWTITFFLMTISLFFLLPLIILIVLYAIIAKNLIASNNSRMKIRLSKPELSYKARKQVVLMLGAVVLAFFTCLLPFRMLMLWIIIVSEETFQKLAVEKYYNLLYFSRIMFYLNSAVNPILYNLMSSKFRKGFLRLCRCTRLWTRSGRRGGKVRGRSATFTTTTNSSYLTSSSIRKSSEKYTLSLDDLRFQQQQQDQPQRVQPNGLLLAASDTSPKPTPSATNSDDEEPFQLSRFYRMNLLRQYSTPLLTTGTTSPTPTTTTTTMTTAIVPTGINNNKSVESAVKRPFNVTFMETAVEKSNGSNELRPLDGNTGSSSSSGNNMLNPWKLKLNRRPAMMVLTAKQMSLDESLLGPRKQHPNLAMMTIVAGEGSSNDV</sequence>
<dbReference type="Proteomes" id="UP000002320">
    <property type="component" value="Unassembled WGS sequence"/>
</dbReference>
<dbReference type="PRINTS" id="PR01846">
    <property type="entry name" value="TRHRFAMILY"/>
</dbReference>
<feature type="compositionally biased region" description="Polar residues" evidence="12">
    <location>
        <begin position="258"/>
        <end position="270"/>
    </location>
</feature>
<evidence type="ECO:0000256" key="7">
    <source>
        <dbReference type="ARBA" id="ARBA00023040"/>
    </source>
</evidence>
<feature type="region of interest" description="Disordered" evidence="12">
    <location>
        <begin position="255"/>
        <end position="276"/>
    </location>
</feature>
<evidence type="ECO:0000256" key="6">
    <source>
        <dbReference type="ARBA" id="ARBA00022989"/>
    </source>
</evidence>
<evidence type="ECO:0000256" key="1">
    <source>
        <dbReference type="ARBA" id="ARBA00004100"/>
    </source>
</evidence>
<dbReference type="InterPro" id="IPR002120">
    <property type="entry name" value="TRH_rcpt_1"/>
</dbReference>
<evidence type="ECO:0000259" key="14">
    <source>
        <dbReference type="PROSITE" id="PS50262"/>
    </source>
</evidence>
<keyword evidence="7" id="KW-0297">G-protein coupled receptor</keyword>
<evidence type="ECO:0000256" key="11">
    <source>
        <dbReference type="ARBA" id="ARBA00032251"/>
    </source>
</evidence>
<dbReference type="KEGG" id="cqu:CpipJ_CPIJ003421"/>
<evidence type="ECO:0000256" key="12">
    <source>
        <dbReference type="SAM" id="MobiDB-lite"/>
    </source>
</evidence>
<name>B0W907_CULQU</name>
<dbReference type="EnsemblMetazoa" id="CPIJ003421-RA">
    <property type="protein sequence ID" value="CPIJ003421-PA"/>
    <property type="gene ID" value="CPIJ003421"/>
</dbReference>
<dbReference type="eggNOG" id="KOG3656">
    <property type="taxonomic scope" value="Eukaryota"/>
</dbReference>
<evidence type="ECO:0000256" key="5">
    <source>
        <dbReference type="ARBA" id="ARBA00022692"/>
    </source>
</evidence>
<feature type="transmembrane region" description="Helical" evidence="13">
    <location>
        <begin position="106"/>
        <end position="132"/>
    </location>
</feature>
<keyword evidence="9" id="KW-0675">Receptor</keyword>
<comment type="subcellular location">
    <subcellularLocation>
        <location evidence="2">Membrane</location>
        <topology evidence="2">Multi-pass membrane protein</topology>
    </subcellularLocation>
</comment>